<evidence type="ECO:0000256" key="4">
    <source>
        <dbReference type="ARBA" id="ARBA00023186"/>
    </source>
</evidence>
<organism evidence="6 7">
    <name type="scientific">Agrobacterium larrymoorei</name>
    <dbReference type="NCBI Taxonomy" id="160699"/>
    <lineage>
        <taxon>Bacteria</taxon>
        <taxon>Pseudomonadati</taxon>
        <taxon>Pseudomonadota</taxon>
        <taxon>Alphaproteobacteria</taxon>
        <taxon>Hyphomicrobiales</taxon>
        <taxon>Rhizobiaceae</taxon>
        <taxon>Rhizobium/Agrobacterium group</taxon>
        <taxon>Agrobacterium</taxon>
    </lineage>
</organism>
<accession>A0AAF0KCT7</accession>
<dbReference type="GO" id="GO:0005524">
    <property type="term" value="F:ATP binding"/>
    <property type="evidence" value="ECO:0007669"/>
    <property type="project" value="UniProtKB-KW"/>
</dbReference>
<evidence type="ECO:0000259" key="5">
    <source>
        <dbReference type="Pfam" id="PF24391"/>
    </source>
</evidence>
<evidence type="ECO:0000256" key="3">
    <source>
        <dbReference type="ARBA" id="ARBA00022840"/>
    </source>
</evidence>
<dbReference type="GO" id="GO:0051082">
    <property type="term" value="F:unfolded protein binding"/>
    <property type="evidence" value="ECO:0007669"/>
    <property type="project" value="InterPro"/>
</dbReference>
<evidence type="ECO:0000256" key="2">
    <source>
        <dbReference type="ARBA" id="ARBA00022741"/>
    </source>
</evidence>
<evidence type="ECO:0000313" key="6">
    <source>
        <dbReference type="EMBL" id="WHA40153.1"/>
    </source>
</evidence>
<dbReference type="InterPro" id="IPR020575">
    <property type="entry name" value="Hsp90_N"/>
</dbReference>
<dbReference type="GO" id="GO:0016887">
    <property type="term" value="F:ATP hydrolysis activity"/>
    <property type="evidence" value="ECO:0007669"/>
    <property type="project" value="InterPro"/>
</dbReference>
<comment type="similarity">
    <text evidence="1">Belongs to the heat shock protein 90 family.</text>
</comment>
<dbReference type="RefSeq" id="WP_137394601.1">
    <property type="nucleotide sequence ID" value="NZ_CP124733.1"/>
</dbReference>
<dbReference type="Gene3D" id="3.30.565.10">
    <property type="entry name" value="Histidine kinase-like ATPase, C-terminal domain"/>
    <property type="match status" value="1"/>
</dbReference>
<dbReference type="Proteomes" id="UP000298664">
    <property type="component" value="Chromosome Circular"/>
</dbReference>
<dbReference type="InterPro" id="IPR001404">
    <property type="entry name" value="Hsp90_fam"/>
</dbReference>
<dbReference type="InterPro" id="IPR056471">
    <property type="entry name" value="HD-CE"/>
</dbReference>
<keyword evidence="3 6" id="KW-0067">ATP-binding</keyword>
<dbReference type="PANTHER" id="PTHR11528">
    <property type="entry name" value="HEAT SHOCK PROTEIN 90 FAMILY MEMBER"/>
    <property type="match status" value="1"/>
</dbReference>
<dbReference type="InterPro" id="IPR036890">
    <property type="entry name" value="HATPase_C_sf"/>
</dbReference>
<dbReference type="AlphaFoldDB" id="A0AAF0KCT7"/>
<evidence type="ECO:0000313" key="7">
    <source>
        <dbReference type="Proteomes" id="UP000298664"/>
    </source>
</evidence>
<dbReference type="EMBL" id="CP124733">
    <property type="protein sequence ID" value="WHA40153.1"/>
    <property type="molecule type" value="Genomic_DNA"/>
</dbReference>
<evidence type="ECO:0000256" key="1">
    <source>
        <dbReference type="ARBA" id="ARBA00008239"/>
    </source>
</evidence>
<reference evidence="6" key="1">
    <citation type="submission" date="2023-05" db="EMBL/GenBank/DDBJ databases">
        <title>Complete genome sequence of Agrobacterium larrymoorei CFBP5477.</title>
        <authorList>
            <person name="Yen H.-C."/>
            <person name="Chou L."/>
            <person name="Lin Y.-C."/>
            <person name="Lai E.-M."/>
            <person name="Kuo C.-H."/>
        </authorList>
    </citation>
    <scope>NUCLEOTIDE SEQUENCE</scope>
    <source>
        <strain evidence="6">CFBP5477</strain>
    </source>
</reference>
<gene>
    <name evidence="6" type="ORF">CFBP5477_009925</name>
</gene>
<dbReference type="PRINTS" id="PR00775">
    <property type="entry name" value="HEATSHOCK90"/>
</dbReference>
<keyword evidence="2" id="KW-0547">Nucleotide-binding</keyword>
<name>A0AAF0KCT7_9HYPH</name>
<dbReference type="GO" id="GO:0140662">
    <property type="term" value="F:ATP-dependent protein folding chaperone"/>
    <property type="evidence" value="ECO:0007669"/>
    <property type="project" value="InterPro"/>
</dbReference>
<feature type="domain" description="HD-CE" evidence="5">
    <location>
        <begin position="51"/>
        <end position="308"/>
    </location>
</feature>
<proteinExistence type="inferred from homology"/>
<dbReference type="Pfam" id="PF24391">
    <property type="entry name" value="HD-CE"/>
    <property type="match status" value="1"/>
</dbReference>
<sequence length="866" mass="95909">MSEYYQATGLWKNSLGSRSTGHSDHMDTLRSAYQDFRRKAFVLTDQIAKALPALTIHDGTHLDALWETADLIAGPSYPINPLEGFVLGGAILLHDAALCFEAYEGGKTKLRNSTEWRDSFAAIQERSPTLETSSAQDEADFAALRLLHASRAKELAETAWISADGNKIFLIENSDLRNRYGPLIGKIAASHHWPIEELSGLGEQFNAPGHFPREWRVDPVKIACLLRCADAAHLDSRRAPDFLMALTRREGISSHHWIAQNWLARADVSQLNDEDDTIVFTSNRDFSKEHTQAWWVAYDAITLVQAEIVASNKLLEARTIIGSPKFAINKVKGTNSPEDMSVYVRASGWEPCSAKIHVGNLQKLVNDLGGKQLYGETDQLGIALRELIQNSRDALAARRIVDQTHNGLINIQLSEDNDGAWSIEVVDTGVGMSERVLTGPLLDFGSSFWVSSLVQDEFPGLRSSAFRSVGRFGIGFYAVFMVAESVTVSSRRWDAALSQIVTLEFQNGLTLRPTRTRGRPENFPTSASTSVKLKLKAENVENGMVLIRRNRIGEQNFLVALEDYVSALVCGLDVGVSFKGPNDDRFKIVHTPVSSLKAKNIAADWLARMSFQKYHPNTVSSDDLLKIVERLRFVDPDHPEYGFAALSTRVDHATTFLSSRTVGGLSTSVHGRGDDQFFGFLDFPARSAKREAEQNPVIPQNLLEAWVNEQLALLEKEGITDIHKLVLTSHLCELKTDPAPVFRALILRGQTLSVLTLSQLLDAVVDTGLAIFKAGFMDHIDTYVQQQPYKHYPVFRPFRNGAFLSLERDASGPTNPNSLLGCLYREAAKRGYEITVNQTGDIVSSVLGNCEVLILTASSRVPDTQS</sequence>
<dbReference type="SUPFAM" id="SSF55874">
    <property type="entry name" value="ATPase domain of HSP90 chaperone/DNA topoisomerase II/histidine kinase"/>
    <property type="match status" value="1"/>
</dbReference>
<keyword evidence="4" id="KW-0143">Chaperone</keyword>
<dbReference type="Pfam" id="PF13589">
    <property type="entry name" value="HATPase_c_3"/>
    <property type="match status" value="1"/>
</dbReference>
<protein>
    <submittedName>
        <fullName evidence="6">ATP-binding protein</fullName>
    </submittedName>
</protein>